<proteinExistence type="predicted"/>
<reference evidence="2 3" key="1">
    <citation type="submission" date="2016-10" db="EMBL/GenBank/DDBJ databases">
        <title>Draft genome sequence of Coniochaeta ligniaria NRRL30616, a lignocellulolytic fungus for bioabatement of inhibitors in plant biomass hydrolysates.</title>
        <authorList>
            <consortium name="DOE Joint Genome Institute"/>
            <person name="Jimenez D.J."/>
            <person name="Hector R.E."/>
            <person name="Riley R."/>
            <person name="Sun H."/>
            <person name="Grigoriev I.V."/>
            <person name="Van Elsas J.D."/>
            <person name="Nichols N.N."/>
        </authorList>
    </citation>
    <scope>NUCLEOTIDE SEQUENCE [LARGE SCALE GENOMIC DNA]</scope>
    <source>
        <strain evidence="2 3">NRRL 30616</strain>
    </source>
</reference>
<dbReference type="EMBL" id="KV875120">
    <property type="protein sequence ID" value="OIW22354.1"/>
    <property type="molecule type" value="Genomic_DNA"/>
</dbReference>
<feature type="compositionally biased region" description="Polar residues" evidence="1">
    <location>
        <begin position="22"/>
        <end position="32"/>
    </location>
</feature>
<dbReference type="AlphaFoldDB" id="A0A1J7J4B1"/>
<dbReference type="Proteomes" id="UP000182658">
    <property type="component" value="Unassembled WGS sequence"/>
</dbReference>
<sequence>MDLDDPTSPYSRGTPRRKINGANDTRNTTPTRLSGHYGNQLFPDGRSYFRRDFDRHVDNNCRLWYGLLPLRRRHHRRRGEDGKPDYLQVELTPVAMLAGRRPAARLFGPPEFSTVKLDFNGILSVVFAHQEALAAVPRLH</sequence>
<keyword evidence="3" id="KW-1185">Reference proteome</keyword>
<gene>
    <name evidence="2" type="ORF">CONLIGDRAFT_687652</name>
</gene>
<feature type="region of interest" description="Disordered" evidence="1">
    <location>
        <begin position="1"/>
        <end position="39"/>
    </location>
</feature>
<dbReference type="OrthoDB" id="2359117at2759"/>
<evidence type="ECO:0000313" key="3">
    <source>
        <dbReference type="Proteomes" id="UP000182658"/>
    </source>
</evidence>
<organism evidence="2 3">
    <name type="scientific">Coniochaeta ligniaria NRRL 30616</name>
    <dbReference type="NCBI Taxonomy" id="1408157"/>
    <lineage>
        <taxon>Eukaryota</taxon>
        <taxon>Fungi</taxon>
        <taxon>Dikarya</taxon>
        <taxon>Ascomycota</taxon>
        <taxon>Pezizomycotina</taxon>
        <taxon>Sordariomycetes</taxon>
        <taxon>Sordariomycetidae</taxon>
        <taxon>Coniochaetales</taxon>
        <taxon>Coniochaetaceae</taxon>
        <taxon>Coniochaeta</taxon>
    </lineage>
</organism>
<protein>
    <submittedName>
        <fullName evidence="2">Uncharacterized protein</fullName>
    </submittedName>
</protein>
<accession>A0A1J7J4B1</accession>
<evidence type="ECO:0000256" key="1">
    <source>
        <dbReference type="SAM" id="MobiDB-lite"/>
    </source>
</evidence>
<evidence type="ECO:0000313" key="2">
    <source>
        <dbReference type="EMBL" id="OIW22354.1"/>
    </source>
</evidence>
<dbReference type="InParanoid" id="A0A1J7J4B1"/>
<dbReference type="STRING" id="1408157.A0A1J7J4B1"/>
<name>A0A1J7J4B1_9PEZI</name>